<dbReference type="GO" id="GO:0003676">
    <property type="term" value="F:nucleic acid binding"/>
    <property type="evidence" value="ECO:0007669"/>
    <property type="project" value="InterPro"/>
</dbReference>
<evidence type="ECO:0000259" key="5">
    <source>
        <dbReference type="PROSITE" id="PS51192"/>
    </source>
</evidence>
<evidence type="ECO:0000256" key="3">
    <source>
        <dbReference type="ARBA" id="ARBA00022806"/>
    </source>
</evidence>
<dbReference type="InterPro" id="IPR050079">
    <property type="entry name" value="DEAD_box_RNA_helicase"/>
</dbReference>
<evidence type="ECO:0000256" key="4">
    <source>
        <dbReference type="ARBA" id="ARBA00022840"/>
    </source>
</evidence>
<dbReference type="SMART" id="SM00487">
    <property type="entry name" value="DEXDc"/>
    <property type="match status" value="1"/>
</dbReference>
<dbReference type="PANTHER" id="PTHR47959:SF1">
    <property type="entry name" value="ATP-DEPENDENT RNA HELICASE DBPA"/>
    <property type="match status" value="1"/>
</dbReference>
<sequence>IELPSESEETQKKVSNNILNTLDLQQDFLQHLRKCGFGKLTKVQELALPVLTLNQDAIIVSRTGSGKTLAFLIPLIHKLQQHSNVSGVRSIIMSPTRELAIQTCFVLKKLVKYQQSALRVCLLTGGESLDEQFKALTLNPDVLVATPGRLQFLLSQIPNLV</sequence>
<gene>
    <name evidence="6" type="ORF">TPC1_15631</name>
</gene>
<feature type="non-terminal residue" evidence="6">
    <location>
        <position position="1"/>
    </location>
</feature>
<dbReference type="PROSITE" id="PS51192">
    <property type="entry name" value="HELICASE_ATP_BIND_1"/>
    <property type="match status" value="1"/>
</dbReference>
<keyword evidence="4" id="KW-0067">ATP-binding</keyword>
<dbReference type="GO" id="GO:0005829">
    <property type="term" value="C:cytosol"/>
    <property type="evidence" value="ECO:0007669"/>
    <property type="project" value="TreeGrafter"/>
</dbReference>
<evidence type="ECO:0000256" key="1">
    <source>
        <dbReference type="ARBA" id="ARBA00022741"/>
    </source>
</evidence>
<reference evidence="6" key="1">
    <citation type="submission" date="2015-07" db="EMBL/GenBank/DDBJ databases">
        <title>Adaptation to a free-living lifestyle via gene acquisitions in the diplomonad Trepomonas sp. PC1.</title>
        <authorList>
            <person name="Xu F."/>
            <person name="Jerlstrom-Hultqvist J."/>
            <person name="Kolisko M."/>
            <person name="Simpson A.G.B."/>
            <person name="Roger A.J."/>
            <person name="Svard S.G."/>
            <person name="Andersson J.O."/>
        </authorList>
    </citation>
    <scope>NUCLEOTIDE SEQUENCE</scope>
    <source>
        <strain evidence="6">PC1</strain>
    </source>
</reference>
<protein>
    <submittedName>
        <fullName evidence="6">ATP-dependent RNA helicase</fullName>
    </submittedName>
</protein>
<evidence type="ECO:0000313" key="6">
    <source>
        <dbReference type="EMBL" id="JAP92430.1"/>
    </source>
</evidence>
<dbReference type="EMBL" id="GDID01004176">
    <property type="protein sequence ID" value="JAP92430.1"/>
    <property type="molecule type" value="Transcribed_RNA"/>
</dbReference>
<keyword evidence="3 6" id="KW-0347">Helicase</keyword>
<proteinExistence type="predicted"/>
<dbReference type="GO" id="GO:0005524">
    <property type="term" value="F:ATP binding"/>
    <property type="evidence" value="ECO:0007669"/>
    <property type="project" value="UniProtKB-KW"/>
</dbReference>
<keyword evidence="1" id="KW-0547">Nucleotide-binding</keyword>
<dbReference type="AlphaFoldDB" id="A0A146K6G1"/>
<keyword evidence="2" id="KW-0378">Hydrolase</keyword>
<dbReference type="SUPFAM" id="SSF52540">
    <property type="entry name" value="P-loop containing nucleoside triphosphate hydrolases"/>
    <property type="match status" value="1"/>
</dbReference>
<dbReference type="GO" id="GO:0003724">
    <property type="term" value="F:RNA helicase activity"/>
    <property type="evidence" value="ECO:0007669"/>
    <property type="project" value="TreeGrafter"/>
</dbReference>
<dbReference type="InterPro" id="IPR027417">
    <property type="entry name" value="P-loop_NTPase"/>
</dbReference>
<dbReference type="Gene3D" id="3.40.50.300">
    <property type="entry name" value="P-loop containing nucleotide triphosphate hydrolases"/>
    <property type="match status" value="1"/>
</dbReference>
<accession>A0A146K6G1</accession>
<organism evidence="6">
    <name type="scientific">Trepomonas sp. PC1</name>
    <dbReference type="NCBI Taxonomy" id="1076344"/>
    <lineage>
        <taxon>Eukaryota</taxon>
        <taxon>Metamonada</taxon>
        <taxon>Diplomonadida</taxon>
        <taxon>Hexamitidae</taxon>
        <taxon>Hexamitinae</taxon>
        <taxon>Trepomonas</taxon>
    </lineage>
</organism>
<evidence type="ECO:0000256" key="2">
    <source>
        <dbReference type="ARBA" id="ARBA00022801"/>
    </source>
</evidence>
<name>A0A146K6G1_9EUKA</name>
<dbReference type="InterPro" id="IPR011545">
    <property type="entry name" value="DEAD/DEAH_box_helicase_dom"/>
</dbReference>
<feature type="non-terminal residue" evidence="6">
    <location>
        <position position="161"/>
    </location>
</feature>
<dbReference type="GO" id="GO:0016787">
    <property type="term" value="F:hydrolase activity"/>
    <property type="evidence" value="ECO:0007669"/>
    <property type="project" value="UniProtKB-KW"/>
</dbReference>
<feature type="domain" description="Helicase ATP-binding" evidence="5">
    <location>
        <begin position="48"/>
        <end position="161"/>
    </location>
</feature>
<dbReference type="InterPro" id="IPR014001">
    <property type="entry name" value="Helicase_ATP-bd"/>
</dbReference>
<dbReference type="PANTHER" id="PTHR47959">
    <property type="entry name" value="ATP-DEPENDENT RNA HELICASE RHLE-RELATED"/>
    <property type="match status" value="1"/>
</dbReference>
<dbReference type="Pfam" id="PF00270">
    <property type="entry name" value="DEAD"/>
    <property type="match status" value="1"/>
</dbReference>